<accession>A0A6J4NEH9</accession>
<dbReference type="PROSITE" id="PS51178">
    <property type="entry name" value="PASTA"/>
    <property type="match status" value="1"/>
</dbReference>
<dbReference type="AlphaFoldDB" id="A0A6J4NEH9"/>
<feature type="region of interest" description="Disordered" evidence="1">
    <location>
        <begin position="101"/>
        <end position="225"/>
    </location>
</feature>
<dbReference type="Pfam" id="PF03793">
    <property type="entry name" value="PASTA"/>
    <property type="match status" value="1"/>
</dbReference>
<keyword evidence="2" id="KW-0812">Transmembrane</keyword>
<evidence type="ECO:0000259" key="3">
    <source>
        <dbReference type="PROSITE" id="PS51178"/>
    </source>
</evidence>
<evidence type="ECO:0000313" key="4">
    <source>
        <dbReference type="EMBL" id="CAA9382208.1"/>
    </source>
</evidence>
<name>A0A6J4NEH9_9BACT</name>
<dbReference type="EMBL" id="CADCUR010000033">
    <property type="protein sequence ID" value="CAA9382208.1"/>
    <property type="molecule type" value="Genomic_DNA"/>
</dbReference>
<dbReference type="SMART" id="SM00740">
    <property type="entry name" value="PASTA"/>
    <property type="match status" value="1"/>
</dbReference>
<feature type="compositionally biased region" description="Basic and acidic residues" evidence="1">
    <location>
        <begin position="125"/>
        <end position="137"/>
    </location>
</feature>
<dbReference type="InterPro" id="IPR005543">
    <property type="entry name" value="PASTA_dom"/>
</dbReference>
<proteinExistence type="predicted"/>
<feature type="domain" description="PASTA" evidence="3">
    <location>
        <begin position="38"/>
        <end position="103"/>
    </location>
</feature>
<evidence type="ECO:0000256" key="2">
    <source>
        <dbReference type="SAM" id="Phobius"/>
    </source>
</evidence>
<feature type="transmembrane region" description="Helical" evidence="2">
    <location>
        <begin position="12"/>
        <end position="36"/>
    </location>
</feature>
<dbReference type="CDD" id="cd06577">
    <property type="entry name" value="PASTA_pknB"/>
    <property type="match status" value="1"/>
</dbReference>
<gene>
    <name evidence="4" type="ORF">AVDCRST_MAG74-604</name>
</gene>
<sequence length="225" mass="24205">MSLIRKGASAFGKLFIVVALAVAFMFGAVGVVYLSLQGEELKVPEIVGKDLVESERELASLGLRIKKRADRYSNEKPNTVLEQLPKAGDTVKTGQMILVVTSKTNPEGDETPVTIKKNTSEENDSEKIEELISDKPKKTNKTNANTNANKKKSSTTRDIIGNSSNDNSNSSDGNNSNAKNSNVGDKSNKNAATNNSNKSNANQSKPDSNKAPTGSDVRPRRTPQP</sequence>
<dbReference type="Gene3D" id="3.30.10.20">
    <property type="match status" value="1"/>
</dbReference>
<reference evidence="4" key="1">
    <citation type="submission" date="2020-02" db="EMBL/GenBank/DDBJ databases">
        <authorList>
            <person name="Meier V. D."/>
        </authorList>
    </citation>
    <scope>NUCLEOTIDE SEQUENCE</scope>
    <source>
        <strain evidence="4">AVDCRST_MAG74</strain>
    </source>
</reference>
<keyword evidence="2" id="KW-1133">Transmembrane helix</keyword>
<keyword evidence="2" id="KW-0472">Membrane</keyword>
<protein>
    <recommendedName>
        <fullName evidence="3">PASTA domain-containing protein</fullName>
    </recommendedName>
</protein>
<feature type="compositionally biased region" description="Polar residues" evidence="1">
    <location>
        <begin position="203"/>
        <end position="212"/>
    </location>
</feature>
<feature type="compositionally biased region" description="Low complexity" evidence="1">
    <location>
        <begin position="161"/>
        <end position="202"/>
    </location>
</feature>
<evidence type="ECO:0000256" key="1">
    <source>
        <dbReference type="SAM" id="MobiDB-lite"/>
    </source>
</evidence>
<organism evidence="4">
    <name type="scientific">uncultured Pyrinomonadaceae bacterium</name>
    <dbReference type="NCBI Taxonomy" id="2283094"/>
    <lineage>
        <taxon>Bacteria</taxon>
        <taxon>Pseudomonadati</taxon>
        <taxon>Acidobacteriota</taxon>
        <taxon>Blastocatellia</taxon>
        <taxon>Blastocatellales</taxon>
        <taxon>Pyrinomonadaceae</taxon>
        <taxon>environmental samples</taxon>
    </lineage>
</organism>